<evidence type="ECO:0000256" key="1">
    <source>
        <dbReference type="SAM" id="MobiDB-lite"/>
    </source>
</evidence>
<feature type="compositionally biased region" description="Basic and acidic residues" evidence="1">
    <location>
        <begin position="224"/>
        <end position="233"/>
    </location>
</feature>
<feature type="compositionally biased region" description="Low complexity" evidence="1">
    <location>
        <begin position="207"/>
        <end position="223"/>
    </location>
</feature>
<feature type="region of interest" description="Disordered" evidence="1">
    <location>
        <begin position="179"/>
        <end position="233"/>
    </location>
</feature>
<dbReference type="AlphaFoldDB" id="A0AAD5RE51"/>
<feature type="region of interest" description="Disordered" evidence="1">
    <location>
        <begin position="702"/>
        <end position="731"/>
    </location>
</feature>
<feature type="compositionally biased region" description="Low complexity" evidence="1">
    <location>
        <begin position="608"/>
        <end position="621"/>
    </location>
</feature>
<accession>A0AAD5RE51</accession>
<dbReference type="EMBL" id="JAHQIW010007459">
    <property type="protein sequence ID" value="KAJ1374446.1"/>
    <property type="molecule type" value="Genomic_DNA"/>
</dbReference>
<protein>
    <submittedName>
        <fullName evidence="2">Uncharacterized protein</fullName>
    </submittedName>
</protein>
<name>A0AAD5RE51_PARTN</name>
<dbReference type="Proteomes" id="UP001196413">
    <property type="component" value="Unassembled WGS sequence"/>
</dbReference>
<sequence length="731" mass="79334">MCLPNMTCAQVVTALDLEIIRAPRDYLLRIYIVLMRKWTTYTMRLRSITLAQVVTALDPKIVRTPQDYQLQTHIVLMQNWTACTKTSSRRNTSLSAYGAEDEARSYPSRLSTASLHASDAELNHPPHMSSRHSSYSSVHSIPCKDARDSEKLSAANSSCGALDCLHTASSQHNTCSSVYGGEEEVPPNSSRLSAASLHASDAEVNHPPHMSSRHSSYSSVHSIPCKDTRDSEKSSAANIHSSCGAVDRLHTASSQHSTCSSVYGGAEKVPPNSSSTQVFTASHVKMLATLKSRQLQTYTAPLEQWTVYILHLHNIALARVFMAVKRKFLQIPPSYRQRVCIPAFRSAPMSRTLKKKAPPNLSKLSGVSLLTTGTEVDRSLQASRQHSTYSSAQNIPSNEVMDSASLSTTDFHSSDTQTASARSIASSKHANPSMRSRTNSYSTGVEHNRQRDASSQHNICSSVHNNTSKNPPIYSSLNICGSASEPDRLNNCLSVYGVEERAPAYSSKLSTTSLRVSDVEVNHPVHTNSRHSSSANVHSVTVEARPDSSRLSTAVLHSSDAKGDYQLHSQNNNCPSVLDIEVKAASCSSKLSTASLCPSDRNVHHSSHISSVHDCSSVHSTVSKERSNSSNLSIEKSHSHGAELDHLHNRSSSHSIASKDLPNDSRLSTASLYGSGAELDHQRNVSSQQNICSSVYGADQEAPAYSSRLSTASMPISDAKMKQPLLTSAST</sequence>
<comment type="caution">
    <text evidence="2">The sequence shown here is derived from an EMBL/GenBank/DDBJ whole genome shotgun (WGS) entry which is preliminary data.</text>
</comment>
<evidence type="ECO:0000313" key="3">
    <source>
        <dbReference type="Proteomes" id="UP001196413"/>
    </source>
</evidence>
<gene>
    <name evidence="2" type="ORF">KIN20_037134</name>
</gene>
<feature type="compositionally biased region" description="Polar residues" evidence="1">
    <location>
        <begin position="404"/>
        <end position="445"/>
    </location>
</feature>
<organism evidence="2 3">
    <name type="scientific">Parelaphostrongylus tenuis</name>
    <name type="common">Meningeal worm</name>
    <dbReference type="NCBI Taxonomy" id="148309"/>
    <lineage>
        <taxon>Eukaryota</taxon>
        <taxon>Metazoa</taxon>
        <taxon>Ecdysozoa</taxon>
        <taxon>Nematoda</taxon>
        <taxon>Chromadorea</taxon>
        <taxon>Rhabditida</taxon>
        <taxon>Rhabditina</taxon>
        <taxon>Rhabditomorpha</taxon>
        <taxon>Strongyloidea</taxon>
        <taxon>Metastrongylidae</taxon>
        <taxon>Parelaphostrongylus</taxon>
    </lineage>
</organism>
<feature type="compositionally biased region" description="Polar residues" evidence="1">
    <location>
        <begin position="455"/>
        <end position="473"/>
    </location>
</feature>
<feature type="compositionally biased region" description="Polar residues" evidence="1">
    <location>
        <begin position="379"/>
        <end position="397"/>
    </location>
</feature>
<proteinExistence type="predicted"/>
<feature type="region of interest" description="Disordered" evidence="1">
    <location>
        <begin position="379"/>
        <end position="473"/>
    </location>
</feature>
<feature type="compositionally biased region" description="Low complexity" evidence="1">
    <location>
        <begin position="189"/>
        <end position="199"/>
    </location>
</feature>
<evidence type="ECO:0000313" key="2">
    <source>
        <dbReference type="EMBL" id="KAJ1374446.1"/>
    </source>
</evidence>
<feature type="region of interest" description="Disordered" evidence="1">
    <location>
        <begin position="594"/>
        <end position="640"/>
    </location>
</feature>
<keyword evidence="3" id="KW-1185">Reference proteome</keyword>
<reference evidence="2" key="1">
    <citation type="submission" date="2021-06" db="EMBL/GenBank/DDBJ databases">
        <title>Parelaphostrongylus tenuis whole genome reference sequence.</title>
        <authorList>
            <person name="Garwood T.J."/>
            <person name="Larsen P.A."/>
            <person name="Fountain-Jones N.M."/>
            <person name="Garbe J.R."/>
            <person name="Macchietto M.G."/>
            <person name="Kania S.A."/>
            <person name="Gerhold R.W."/>
            <person name="Richards J.E."/>
            <person name="Wolf T.M."/>
        </authorList>
    </citation>
    <scope>NUCLEOTIDE SEQUENCE</scope>
    <source>
        <strain evidence="2">MNPRO001-30</strain>
        <tissue evidence="2">Meninges</tissue>
    </source>
</reference>